<keyword evidence="3 11" id="KW-0812">Transmembrane</keyword>
<dbReference type="GO" id="GO:0006955">
    <property type="term" value="P:immune response"/>
    <property type="evidence" value="ECO:0007669"/>
    <property type="project" value="TreeGrafter"/>
</dbReference>
<keyword evidence="7" id="KW-1015">Disulfide bond</keyword>
<dbReference type="OrthoDB" id="6157407at2759"/>
<dbReference type="InterPro" id="IPR051713">
    <property type="entry name" value="T-cell_Activation_Regulation"/>
</dbReference>
<evidence type="ECO:0000256" key="1">
    <source>
        <dbReference type="ARBA" id="ARBA00004251"/>
    </source>
</evidence>
<keyword evidence="9" id="KW-0325">Glycoprotein</keyword>
<evidence type="ECO:0000256" key="8">
    <source>
        <dbReference type="ARBA" id="ARBA00023170"/>
    </source>
</evidence>
<dbReference type="InterPro" id="IPR003599">
    <property type="entry name" value="Ig_sub"/>
</dbReference>
<evidence type="ECO:0000256" key="11">
    <source>
        <dbReference type="SAM" id="Phobius"/>
    </source>
</evidence>
<dbReference type="PANTHER" id="PTHR25466:SF11">
    <property type="entry name" value="GALECTIN 17-RELATED"/>
    <property type="match status" value="1"/>
</dbReference>
<dbReference type="PROSITE" id="PS50835">
    <property type="entry name" value="IG_LIKE"/>
    <property type="match status" value="2"/>
</dbReference>
<dbReference type="Pfam" id="PF07686">
    <property type="entry name" value="V-set"/>
    <property type="match status" value="1"/>
</dbReference>
<sequence>MAVRFSTNQLTAWLFSVIVSISQAQQNNVNGSVGRSALLPCSFKFISDQYANFSWLKNNSLLINGTIGNSEVKVQDETYQNRVQLPENSSFVNLSLLITDLKLKDFGIYRCEAYSKNRSVRSEETFLTITRDAVSKPIVRILQGQNITDENRVVLKCEVTSGSLPINYMWHRKASKTEKAKKIRHYQQTLELNPTMKEGRGFFFCKVSNNFSTEKSSLMKIPVSDSATSSVETTLNMPNNTSIPRIPWLVVVITSAMVLFIVSIILATIRIVKKKMKERQQRSSIFLVENQKDIAVQTNEEDLKSQDVWQENSEVTYATIDHTRRLSRPPVKARNKSNQFTETASVVHQPYMNFHVMY</sequence>
<dbReference type="STRING" id="137246.A0A401S7R6"/>
<evidence type="ECO:0000256" key="4">
    <source>
        <dbReference type="ARBA" id="ARBA00022729"/>
    </source>
</evidence>
<feature type="domain" description="Ig-like" evidence="13">
    <location>
        <begin position="34"/>
        <end position="128"/>
    </location>
</feature>
<keyword evidence="4 12" id="KW-0732">Signal</keyword>
<dbReference type="InterPro" id="IPR036179">
    <property type="entry name" value="Ig-like_dom_sf"/>
</dbReference>
<protein>
    <recommendedName>
        <fullName evidence="13">Ig-like domain-containing protein</fullName>
    </recommendedName>
</protein>
<comment type="subcellular location">
    <subcellularLocation>
        <location evidence="1">Cell membrane</location>
        <topology evidence="1">Single-pass type I membrane protein</topology>
    </subcellularLocation>
</comment>
<evidence type="ECO:0000256" key="9">
    <source>
        <dbReference type="ARBA" id="ARBA00023180"/>
    </source>
</evidence>
<evidence type="ECO:0000256" key="5">
    <source>
        <dbReference type="ARBA" id="ARBA00022989"/>
    </source>
</evidence>
<dbReference type="InterPro" id="IPR007110">
    <property type="entry name" value="Ig-like_dom"/>
</dbReference>
<dbReference type="GO" id="GO:0007166">
    <property type="term" value="P:cell surface receptor signaling pathway"/>
    <property type="evidence" value="ECO:0007669"/>
    <property type="project" value="TreeGrafter"/>
</dbReference>
<evidence type="ECO:0000256" key="10">
    <source>
        <dbReference type="ARBA" id="ARBA00023319"/>
    </source>
</evidence>
<dbReference type="Proteomes" id="UP000287033">
    <property type="component" value="Unassembled WGS sequence"/>
</dbReference>
<evidence type="ECO:0000256" key="6">
    <source>
        <dbReference type="ARBA" id="ARBA00023136"/>
    </source>
</evidence>
<dbReference type="GO" id="GO:0042102">
    <property type="term" value="P:positive regulation of T cell proliferation"/>
    <property type="evidence" value="ECO:0007669"/>
    <property type="project" value="TreeGrafter"/>
</dbReference>
<feature type="chain" id="PRO_5019501457" description="Ig-like domain-containing protein" evidence="12">
    <location>
        <begin position="25"/>
        <end position="358"/>
    </location>
</feature>
<dbReference type="SUPFAM" id="SSF48726">
    <property type="entry name" value="Immunoglobulin"/>
    <property type="match status" value="2"/>
</dbReference>
<evidence type="ECO:0000259" key="13">
    <source>
        <dbReference type="PROSITE" id="PS50835"/>
    </source>
</evidence>
<dbReference type="OMA" id="XPTIFAR"/>
<dbReference type="Pfam" id="PF00047">
    <property type="entry name" value="ig"/>
    <property type="match status" value="1"/>
</dbReference>
<gene>
    <name evidence="14" type="ORF">chiPu_0004796</name>
</gene>
<dbReference type="GO" id="GO:0042130">
    <property type="term" value="P:negative regulation of T cell proliferation"/>
    <property type="evidence" value="ECO:0007669"/>
    <property type="project" value="TreeGrafter"/>
</dbReference>
<dbReference type="InterPro" id="IPR013783">
    <property type="entry name" value="Ig-like_fold"/>
</dbReference>
<dbReference type="GO" id="GO:0031295">
    <property type="term" value="P:T cell costimulation"/>
    <property type="evidence" value="ECO:0007669"/>
    <property type="project" value="TreeGrafter"/>
</dbReference>
<comment type="caution">
    <text evidence="14">The sequence shown here is derived from an EMBL/GenBank/DDBJ whole genome shotgun (WGS) entry which is preliminary data.</text>
</comment>
<name>A0A401S7R6_CHIPU</name>
<feature type="signal peptide" evidence="12">
    <location>
        <begin position="1"/>
        <end position="24"/>
    </location>
</feature>
<feature type="domain" description="Ig-like" evidence="13">
    <location>
        <begin position="137"/>
        <end position="224"/>
    </location>
</feature>
<evidence type="ECO:0000256" key="7">
    <source>
        <dbReference type="ARBA" id="ARBA00023157"/>
    </source>
</evidence>
<evidence type="ECO:0000256" key="12">
    <source>
        <dbReference type="SAM" id="SignalP"/>
    </source>
</evidence>
<dbReference type="EMBL" id="BEZZ01000121">
    <property type="protein sequence ID" value="GCC26380.1"/>
    <property type="molecule type" value="Genomic_DNA"/>
</dbReference>
<proteinExistence type="predicted"/>
<evidence type="ECO:0000313" key="14">
    <source>
        <dbReference type="EMBL" id="GCC26380.1"/>
    </source>
</evidence>
<dbReference type="GO" id="GO:0071222">
    <property type="term" value="P:cellular response to lipopolysaccharide"/>
    <property type="evidence" value="ECO:0007669"/>
    <property type="project" value="TreeGrafter"/>
</dbReference>
<organism evidence="14 15">
    <name type="scientific">Chiloscyllium punctatum</name>
    <name type="common">Brownbanded bambooshark</name>
    <name type="synonym">Hemiscyllium punctatum</name>
    <dbReference type="NCBI Taxonomy" id="137246"/>
    <lineage>
        <taxon>Eukaryota</taxon>
        <taxon>Metazoa</taxon>
        <taxon>Chordata</taxon>
        <taxon>Craniata</taxon>
        <taxon>Vertebrata</taxon>
        <taxon>Chondrichthyes</taxon>
        <taxon>Elasmobranchii</taxon>
        <taxon>Galeomorphii</taxon>
        <taxon>Galeoidea</taxon>
        <taxon>Orectolobiformes</taxon>
        <taxon>Hemiscylliidae</taxon>
        <taxon>Chiloscyllium</taxon>
    </lineage>
</organism>
<keyword evidence="2" id="KW-1003">Cell membrane</keyword>
<dbReference type="InterPro" id="IPR013151">
    <property type="entry name" value="Immunoglobulin_dom"/>
</dbReference>
<keyword evidence="8" id="KW-0675">Receptor</keyword>
<keyword evidence="6 11" id="KW-0472">Membrane</keyword>
<dbReference type="GO" id="GO:0009897">
    <property type="term" value="C:external side of plasma membrane"/>
    <property type="evidence" value="ECO:0007669"/>
    <property type="project" value="TreeGrafter"/>
</dbReference>
<feature type="transmembrane region" description="Helical" evidence="11">
    <location>
        <begin position="246"/>
        <end position="272"/>
    </location>
</feature>
<dbReference type="InterPro" id="IPR013106">
    <property type="entry name" value="Ig_V-set"/>
</dbReference>
<evidence type="ECO:0000313" key="15">
    <source>
        <dbReference type="Proteomes" id="UP000287033"/>
    </source>
</evidence>
<dbReference type="SMART" id="SM00409">
    <property type="entry name" value="IG"/>
    <property type="match status" value="2"/>
</dbReference>
<dbReference type="PANTHER" id="PTHR25466">
    <property type="entry name" value="T-LYMPHOCYTE ACTIVATION ANTIGEN"/>
    <property type="match status" value="1"/>
</dbReference>
<reference evidence="14 15" key="1">
    <citation type="journal article" date="2018" name="Nat. Ecol. Evol.">
        <title>Shark genomes provide insights into elasmobranch evolution and the origin of vertebrates.</title>
        <authorList>
            <person name="Hara Y"/>
            <person name="Yamaguchi K"/>
            <person name="Onimaru K"/>
            <person name="Kadota M"/>
            <person name="Koyanagi M"/>
            <person name="Keeley SD"/>
            <person name="Tatsumi K"/>
            <person name="Tanaka K"/>
            <person name="Motone F"/>
            <person name="Kageyama Y"/>
            <person name="Nozu R"/>
            <person name="Adachi N"/>
            <person name="Nishimura O"/>
            <person name="Nakagawa R"/>
            <person name="Tanegashima C"/>
            <person name="Kiyatake I"/>
            <person name="Matsumoto R"/>
            <person name="Murakumo K"/>
            <person name="Nishida K"/>
            <person name="Terakita A"/>
            <person name="Kuratani S"/>
            <person name="Sato K"/>
            <person name="Hyodo S Kuraku.S."/>
        </authorList>
    </citation>
    <scope>NUCLEOTIDE SEQUENCE [LARGE SCALE GENOMIC DNA]</scope>
</reference>
<dbReference type="AlphaFoldDB" id="A0A401S7R6"/>
<evidence type="ECO:0000256" key="3">
    <source>
        <dbReference type="ARBA" id="ARBA00022692"/>
    </source>
</evidence>
<keyword evidence="5 11" id="KW-1133">Transmembrane helix</keyword>
<dbReference type="Gene3D" id="2.60.40.10">
    <property type="entry name" value="Immunoglobulins"/>
    <property type="match status" value="2"/>
</dbReference>
<keyword evidence="15" id="KW-1185">Reference proteome</keyword>
<evidence type="ECO:0000256" key="2">
    <source>
        <dbReference type="ARBA" id="ARBA00022475"/>
    </source>
</evidence>
<keyword evidence="10" id="KW-0393">Immunoglobulin domain</keyword>
<accession>A0A401S7R6</accession>